<accession>A0A1E3Q325</accession>
<sequence>MTFIVFLRVTAPAYPERMISISEELPHAQSGLSHRQHLAFSPFLHLGNSLTAAAAHAHSVLFVAGSTKAASRLIHLANDLAVEFELSTRGSTKLSYKNPAVHLLFMGPYSVNLEFFAKANGANSSLLFIHDARAKLNQRARLLPTVQGQDSTAEPESLTMFDISSAAVRAAMETTYRLLRPDVTIWSRQSEDNGNFGELVDSLLGDPSSHWAPIDLPAHDIEELRWLAFLGVDGLKYWSRHAFDIIIPVIAHTGSLIRLLDSIAQAHYYNFYPRPRITIYLGPGPADPSLINYIERILPWPRERIFLQSVPSSAISAQQDSLREAIFAAAIRSHVPSSKHAHAIILADTVRLSKYWFHWTLFHLLRFSGSVMDTEMTRNLAPLAGISLCPIANETGLPYFLTQSKLSLSCTMFFPPHFRVLQSYLAEHSANTALQGIKRTLPVPEELSFLKSDAKSSQTDIHEFLLPLYMRGYLFLSQTSMLVPAVDDLLIIAKEKRLQEPAHTLFELPLYDWIIETGVSERLPELDSEDEPWRGLPVIPDWNSEASSSVERVAERGVEFIRFVSPRCNVAVELSGDERAVEEQERLDTLWGSRKGLRLGGINRIDDDWSDVFCAVKEAADQAIAETGATRERAKTREDEKRERKTTKVVNAAKEKRPSAQGKSLKGSAKPVHAQKETKASAQPEKVAEKAEIIPEAKGNGPTKEIFAGKRST</sequence>
<dbReference type="PANTHER" id="PTHR33604:SF3">
    <property type="entry name" value="OSJNBA0004B13.7 PROTEIN"/>
    <property type="match status" value="1"/>
</dbReference>
<protein>
    <submittedName>
        <fullName evidence="2">Uncharacterized protein</fullName>
    </submittedName>
</protein>
<reference evidence="2 3" key="1">
    <citation type="journal article" date="2016" name="Proc. Natl. Acad. Sci. U.S.A.">
        <title>Comparative genomics of biotechnologically important yeasts.</title>
        <authorList>
            <person name="Riley R."/>
            <person name="Haridas S."/>
            <person name="Wolfe K.H."/>
            <person name="Lopes M.R."/>
            <person name="Hittinger C.T."/>
            <person name="Goeker M."/>
            <person name="Salamov A.A."/>
            <person name="Wisecaver J.H."/>
            <person name="Long T.M."/>
            <person name="Calvey C.H."/>
            <person name="Aerts A.L."/>
            <person name="Barry K.W."/>
            <person name="Choi C."/>
            <person name="Clum A."/>
            <person name="Coughlan A.Y."/>
            <person name="Deshpande S."/>
            <person name="Douglass A.P."/>
            <person name="Hanson S.J."/>
            <person name="Klenk H.-P."/>
            <person name="LaButti K.M."/>
            <person name="Lapidus A."/>
            <person name="Lindquist E.A."/>
            <person name="Lipzen A.M."/>
            <person name="Meier-Kolthoff J.P."/>
            <person name="Ohm R.A."/>
            <person name="Otillar R.P."/>
            <person name="Pangilinan J.L."/>
            <person name="Peng Y."/>
            <person name="Rokas A."/>
            <person name="Rosa C.A."/>
            <person name="Scheuner C."/>
            <person name="Sibirny A.A."/>
            <person name="Slot J.C."/>
            <person name="Stielow J.B."/>
            <person name="Sun H."/>
            <person name="Kurtzman C.P."/>
            <person name="Blackwell M."/>
            <person name="Grigoriev I.V."/>
            <person name="Jeffries T.W."/>
        </authorList>
    </citation>
    <scope>NUCLEOTIDE SEQUENCE [LARGE SCALE GENOMIC DNA]</scope>
    <source>
        <strain evidence="2 3">NRRL Y-11557</strain>
    </source>
</reference>
<name>A0A1E3Q325_LIPST</name>
<evidence type="ECO:0000313" key="2">
    <source>
        <dbReference type="EMBL" id="ODQ71562.1"/>
    </source>
</evidence>
<keyword evidence="3" id="KW-1185">Reference proteome</keyword>
<dbReference type="OrthoDB" id="5397682at2759"/>
<evidence type="ECO:0000313" key="3">
    <source>
        <dbReference type="Proteomes" id="UP000094385"/>
    </source>
</evidence>
<dbReference type="AlphaFoldDB" id="A0A1E3Q325"/>
<gene>
    <name evidence="2" type="ORF">LIPSTDRAFT_73265</name>
</gene>
<dbReference type="STRING" id="675824.A0A1E3Q325"/>
<feature type="compositionally biased region" description="Basic and acidic residues" evidence="1">
    <location>
        <begin position="686"/>
        <end position="695"/>
    </location>
</feature>
<feature type="compositionally biased region" description="Basic and acidic residues" evidence="1">
    <location>
        <begin position="629"/>
        <end position="643"/>
    </location>
</feature>
<dbReference type="Proteomes" id="UP000094385">
    <property type="component" value="Unassembled WGS sequence"/>
</dbReference>
<evidence type="ECO:0000256" key="1">
    <source>
        <dbReference type="SAM" id="MobiDB-lite"/>
    </source>
</evidence>
<dbReference type="PANTHER" id="PTHR33604">
    <property type="entry name" value="OSJNBA0004B13.7 PROTEIN"/>
    <property type="match status" value="1"/>
</dbReference>
<dbReference type="EMBL" id="KV454297">
    <property type="protein sequence ID" value="ODQ71562.1"/>
    <property type="molecule type" value="Genomic_DNA"/>
</dbReference>
<organism evidence="2 3">
    <name type="scientific">Lipomyces starkeyi NRRL Y-11557</name>
    <dbReference type="NCBI Taxonomy" id="675824"/>
    <lineage>
        <taxon>Eukaryota</taxon>
        <taxon>Fungi</taxon>
        <taxon>Dikarya</taxon>
        <taxon>Ascomycota</taxon>
        <taxon>Saccharomycotina</taxon>
        <taxon>Lipomycetes</taxon>
        <taxon>Lipomycetales</taxon>
        <taxon>Lipomycetaceae</taxon>
        <taxon>Lipomyces</taxon>
    </lineage>
</organism>
<feature type="region of interest" description="Disordered" evidence="1">
    <location>
        <begin position="627"/>
        <end position="713"/>
    </location>
</feature>
<proteinExistence type="predicted"/>